<evidence type="ECO:0000313" key="2">
    <source>
        <dbReference type="Proteomes" id="UP000501128"/>
    </source>
</evidence>
<name>A0A7L5DLL1_9BACT</name>
<reference evidence="1 2" key="1">
    <citation type="submission" date="2020-04" db="EMBL/GenBank/DDBJ databases">
        <title>Genome sequencing of novel species.</title>
        <authorList>
            <person name="Heo J."/>
            <person name="Kim S.-J."/>
            <person name="Kim J.-S."/>
            <person name="Hong S.-B."/>
            <person name="Kwon S.-W."/>
        </authorList>
    </citation>
    <scope>NUCLEOTIDE SEQUENCE [LARGE SCALE GENOMIC DNA]</scope>
    <source>
        <strain evidence="1 2">CJU-R4</strain>
    </source>
</reference>
<organism evidence="1 2">
    <name type="scientific">Spirosoma rhododendri</name>
    <dbReference type="NCBI Taxonomy" id="2728024"/>
    <lineage>
        <taxon>Bacteria</taxon>
        <taxon>Pseudomonadati</taxon>
        <taxon>Bacteroidota</taxon>
        <taxon>Cytophagia</taxon>
        <taxon>Cytophagales</taxon>
        <taxon>Cytophagaceae</taxon>
        <taxon>Spirosoma</taxon>
    </lineage>
</organism>
<dbReference type="KEGG" id="srho:HH216_08180"/>
<gene>
    <name evidence="1" type="ORF">HH216_08180</name>
</gene>
<dbReference type="EMBL" id="CP051677">
    <property type="protein sequence ID" value="QJD78401.1"/>
    <property type="molecule type" value="Genomic_DNA"/>
</dbReference>
<dbReference type="Proteomes" id="UP000501128">
    <property type="component" value="Chromosome"/>
</dbReference>
<evidence type="ECO:0000313" key="1">
    <source>
        <dbReference type="EMBL" id="QJD78401.1"/>
    </source>
</evidence>
<sequence length="192" mass="22553">MSDILIYGFFGEDEAHRNFLSRYLTHQYPGVFLEDDDFRHQIRARNRDQVDNLLPLALAQKVKSRLDILFVTRDVDSPHKQTIDGRRAVLDRACAAHQPVVLMLPVQCIEHWLWYIKRHQEEPGKQSLLESNPRRDAKTTIYGDSKVVETQLVLANALLDHLDVDWLYQRVDSFKHFHNQVVQFLQAYSKTE</sequence>
<dbReference type="AlphaFoldDB" id="A0A7L5DLL1"/>
<evidence type="ECO:0008006" key="3">
    <source>
        <dbReference type="Google" id="ProtNLM"/>
    </source>
</evidence>
<proteinExistence type="predicted"/>
<accession>A0A7L5DLL1</accession>
<keyword evidence="2" id="KW-1185">Reference proteome</keyword>
<protein>
    <recommendedName>
        <fullName evidence="3">DUF4276 family protein</fullName>
    </recommendedName>
</protein>
<dbReference type="RefSeq" id="WP_169550375.1">
    <property type="nucleotide sequence ID" value="NZ_CP051677.1"/>
</dbReference>